<dbReference type="GO" id="GO:0050660">
    <property type="term" value="F:flavin adenine dinucleotide binding"/>
    <property type="evidence" value="ECO:0007669"/>
    <property type="project" value="InterPro"/>
</dbReference>
<evidence type="ECO:0000256" key="4">
    <source>
        <dbReference type="ARBA" id="ARBA00022827"/>
    </source>
</evidence>
<keyword evidence="4" id="KW-0274">FAD</keyword>
<name>A0A6J7GFV4_9ZZZZ</name>
<dbReference type="Gene3D" id="2.40.110.10">
    <property type="entry name" value="Butyryl-CoA Dehydrogenase, subunit A, domain 2"/>
    <property type="match status" value="1"/>
</dbReference>
<keyword evidence="3" id="KW-0285">Flavoprotein</keyword>
<dbReference type="InterPro" id="IPR046373">
    <property type="entry name" value="Acyl-CoA_Oxase/DH_mid-dom_sf"/>
</dbReference>
<dbReference type="Pfam" id="PF00441">
    <property type="entry name" value="Acyl-CoA_dh_1"/>
    <property type="match status" value="1"/>
</dbReference>
<dbReference type="InterPro" id="IPR013786">
    <property type="entry name" value="AcylCoA_DH/ox_N"/>
</dbReference>
<dbReference type="SUPFAM" id="SSF47203">
    <property type="entry name" value="Acyl-CoA dehydrogenase C-terminal domain-like"/>
    <property type="match status" value="1"/>
</dbReference>
<evidence type="ECO:0000259" key="6">
    <source>
        <dbReference type="Pfam" id="PF02770"/>
    </source>
</evidence>
<dbReference type="Gene3D" id="1.10.540.10">
    <property type="entry name" value="Acyl-CoA dehydrogenase/oxidase, N-terminal domain"/>
    <property type="match status" value="1"/>
</dbReference>
<protein>
    <submittedName>
        <fullName evidence="8">Unannotated protein</fullName>
    </submittedName>
</protein>
<evidence type="ECO:0000256" key="1">
    <source>
        <dbReference type="ARBA" id="ARBA00001974"/>
    </source>
</evidence>
<dbReference type="SUPFAM" id="SSF56645">
    <property type="entry name" value="Acyl-CoA dehydrogenase NM domain-like"/>
    <property type="match status" value="1"/>
</dbReference>
<dbReference type="InterPro" id="IPR009075">
    <property type="entry name" value="AcylCo_DH/oxidase_C"/>
</dbReference>
<organism evidence="8">
    <name type="scientific">freshwater metagenome</name>
    <dbReference type="NCBI Taxonomy" id="449393"/>
    <lineage>
        <taxon>unclassified sequences</taxon>
        <taxon>metagenomes</taxon>
        <taxon>ecological metagenomes</taxon>
    </lineage>
</organism>
<dbReference type="PIRSF" id="PIRSF016578">
    <property type="entry name" value="HsaA"/>
    <property type="match status" value="1"/>
</dbReference>
<evidence type="ECO:0000259" key="7">
    <source>
        <dbReference type="Pfam" id="PF02771"/>
    </source>
</evidence>
<dbReference type="PANTHER" id="PTHR43884:SF12">
    <property type="entry name" value="ISOVALERYL-COA DEHYDROGENASE, MITOCHONDRIAL-RELATED"/>
    <property type="match status" value="1"/>
</dbReference>
<evidence type="ECO:0000256" key="3">
    <source>
        <dbReference type="ARBA" id="ARBA00022630"/>
    </source>
</evidence>
<proteinExistence type="inferred from homology"/>
<dbReference type="InterPro" id="IPR037069">
    <property type="entry name" value="AcylCoA_DH/ox_N_sf"/>
</dbReference>
<feature type="domain" description="Acyl-CoA oxidase/dehydrogenase middle" evidence="6">
    <location>
        <begin position="121"/>
        <end position="205"/>
    </location>
</feature>
<dbReference type="InterPro" id="IPR036250">
    <property type="entry name" value="AcylCo_DH-like_C"/>
</dbReference>
<dbReference type="FunFam" id="1.20.140.10:FF:000012">
    <property type="entry name" value="Acyl-CoA dehydrogenase fadE12"/>
    <property type="match status" value="1"/>
</dbReference>
<dbReference type="EMBL" id="CAFBMB010000124">
    <property type="protein sequence ID" value="CAB4907241.1"/>
    <property type="molecule type" value="Genomic_DNA"/>
</dbReference>
<accession>A0A6J7GFV4</accession>
<dbReference type="PANTHER" id="PTHR43884">
    <property type="entry name" value="ACYL-COA DEHYDROGENASE"/>
    <property type="match status" value="1"/>
</dbReference>
<evidence type="ECO:0000256" key="2">
    <source>
        <dbReference type="ARBA" id="ARBA00009347"/>
    </source>
</evidence>
<gene>
    <name evidence="8" type="ORF">UFOPK3516_01274</name>
</gene>
<feature type="domain" description="Acyl-CoA dehydrogenase/oxidase N-terminal" evidence="7">
    <location>
        <begin position="6"/>
        <end position="115"/>
    </location>
</feature>
<feature type="domain" description="Acyl-CoA dehydrogenase/oxidase C-terminal" evidence="5">
    <location>
        <begin position="233"/>
        <end position="374"/>
    </location>
</feature>
<comment type="similarity">
    <text evidence="2">Belongs to the acyl-CoA dehydrogenase family.</text>
</comment>
<dbReference type="Pfam" id="PF02770">
    <property type="entry name" value="Acyl-CoA_dh_M"/>
    <property type="match status" value="1"/>
</dbReference>
<dbReference type="Gene3D" id="1.20.140.10">
    <property type="entry name" value="Butyryl-CoA Dehydrogenase, subunit A, domain 3"/>
    <property type="match status" value="1"/>
</dbReference>
<dbReference type="Pfam" id="PF02771">
    <property type="entry name" value="Acyl-CoA_dh_N"/>
    <property type="match status" value="1"/>
</dbReference>
<evidence type="ECO:0000313" key="8">
    <source>
        <dbReference type="EMBL" id="CAB4907241.1"/>
    </source>
</evidence>
<comment type="cofactor">
    <cofactor evidence="1">
        <name>FAD</name>
        <dbReference type="ChEBI" id="CHEBI:57692"/>
    </cofactor>
</comment>
<dbReference type="GO" id="GO:0003995">
    <property type="term" value="F:acyl-CoA dehydrogenase activity"/>
    <property type="evidence" value="ECO:0007669"/>
    <property type="project" value="TreeGrafter"/>
</dbReference>
<reference evidence="8" key="1">
    <citation type="submission" date="2020-05" db="EMBL/GenBank/DDBJ databases">
        <authorList>
            <person name="Chiriac C."/>
            <person name="Salcher M."/>
            <person name="Ghai R."/>
            <person name="Kavagutti S V."/>
        </authorList>
    </citation>
    <scope>NUCLEOTIDE SEQUENCE</scope>
</reference>
<dbReference type="AlphaFoldDB" id="A0A6J7GFV4"/>
<sequence length="388" mass="42548">MSYSLTEEQLAIQEAINDLSRGFGDDYWRTVDRAREYPDAFVAALTDGGWLSMLIPEEYGGGGASIQDASVVLEALERNGCSSGAAHAQMYTMGVILRHGSDEQKQRYLPAIAEGSLRLQSFAVTEPDAGTDTTRIRTFAVREGDEYVINGNKIWTSRVQHSDLLILLARTSRYEDVEKKTDGMSVFIVDLPAALQSGQIVAKKIDTMVNHETNELAIVNLRVPEENLIGDEGKGFRCIMSGMNSERILVTSEYIGAGLWFIDRACAYAQQREVFGRPIGLNQGIQFPLAQAYAELQAASLMRWRAAELFEEGGNPQFEVNAAKLLGSQALWAAANAAFDTHGGFAVAEEYAIERRFREARLPSIAPISNNIVLAGIAHGTLGLPKSY</sequence>
<dbReference type="InterPro" id="IPR009100">
    <property type="entry name" value="AcylCoA_DH/oxidase_NM_dom_sf"/>
</dbReference>
<dbReference type="InterPro" id="IPR006091">
    <property type="entry name" value="Acyl-CoA_Oxase/DH_mid-dom"/>
</dbReference>
<evidence type="ECO:0000259" key="5">
    <source>
        <dbReference type="Pfam" id="PF00441"/>
    </source>
</evidence>